<organism evidence="2 3">
    <name type="scientific">Limibacillus halophilus</name>
    <dbReference type="NCBI Taxonomy" id="1579333"/>
    <lineage>
        <taxon>Bacteria</taxon>
        <taxon>Pseudomonadati</taxon>
        <taxon>Pseudomonadota</taxon>
        <taxon>Alphaproteobacteria</taxon>
        <taxon>Rhodospirillales</taxon>
        <taxon>Rhodovibrionaceae</taxon>
        <taxon>Limibacillus</taxon>
    </lineage>
</organism>
<reference evidence="2 3" key="1">
    <citation type="submission" date="2020-08" db="EMBL/GenBank/DDBJ databases">
        <title>Genomic Encyclopedia of Type Strains, Phase III (KMG-III): the genomes of soil and plant-associated and newly described type strains.</title>
        <authorList>
            <person name="Whitman W."/>
        </authorList>
    </citation>
    <scope>NUCLEOTIDE SEQUENCE [LARGE SCALE GENOMIC DNA]</scope>
    <source>
        <strain evidence="2 3">CECT 8803</strain>
    </source>
</reference>
<dbReference type="RefSeq" id="WP_183416317.1">
    <property type="nucleotide sequence ID" value="NZ_JACHXA010000004.1"/>
</dbReference>
<name>A0A839SUU9_9PROT</name>
<keyword evidence="3" id="KW-1185">Reference proteome</keyword>
<gene>
    <name evidence="2" type="ORF">FHR98_001781</name>
</gene>
<sequence length="61" mass="6528">MSFQAQFGSPGETIGGAVSQTTRTISNSQLQIGDFTLDVADPIVWGAGVVVILLLFWAMKR</sequence>
<dbReference type="AlphaFoldDB" id="A0A839SUU9"/>
<evidence type="ECO:0000313" key="3">
    <source>
        <dbReference type="Proteomes" id="UP000581135"/>
    </source>
</evidence>
<keyword evidence="1" id="KW-0812">Transmembrane</keyword>
<dbReference type="EMBL" id="JACHXA010000004">
    <property type="protein sequence ID" value="MBB3065494.1"/>
    <property type="molecule type" value="Genomic_DNA"/>
</dbReference>
<comment type="caution">
    <text evidence="2">The sequence shown here is derived from an EMBL/GenBank/DDBJ whole genome shotgun (WGS) entry which is preliminary data.</text>
</comment>
<keyword evidence="1" id="KW-1133">Transmembrane helix</keyword>
<keyword evidence="1" id="KW-0472">Membrane</keyword>
<feature type="transmembrane region" description="Helical" evidence="1">
    <location>
        <begin position="43"/>
        <end position="59"/>
    </location>
</feature>
<evidence type="ECO:0000313" key="2">
    <source>
        <dbReference type="EMBL" id="MBB3065494.1"/>
    </source>
</evidence>
<dbReference type="Proteomes" id="UP000581135">
    <property type="component" value="Unassembled WGS sequence"/>
</dbReference>
<accession>A0A839SUU9</accession>
<proteinExistence type="predicted"/>
<protein>
    <submittedName>
        <fullName evidence="2">Uncharacterized protein</fullName>
    </submittedName>
</protein>
<evidence type="ECO:0000256" key="1">
    <source>
        <dbReference type="SAM" id="Phobius"/>
    </source>
</evidence>